<reference evidence="1 2" key="1">
    <citation type="submission" date="2022-06" db="EMBL/GenBank/DDBJ databases">
        <title>Endosaccharibacter gen. nov., sp. nov., endophytic bacteria isolated from sugarcane.</title>
        <authorList>
            <person name="Pitiwittayakul N."/>
            <person name="Yukphan P."/>
            <person name="Charoenyingcharoen P."/>
            <person name="Tanasupawat S."/>
        </authorList>
    </citation>
    <scope>NUCLEOTIDE SEQUENCE [LARGE SCALE GENOMIC DNA]</scope>
    <source>
        <strain evidence="1 2">KSS8</strain>
    </source>
</reference>
<comment type="caution">
    <text evidence="1">The sequence shown here is derived from an EMBL/GenBank/DDBJ whole genome shotgun (WGS) entry which is preliminary data.</text>
</comment>
<proteinExistence type="predicted"/>
<dbReference type="RefSeq" id="WP_422864088.1">
    <property type="nucleotide sequence ID" value="NZ_JAMSKV010000007.1"/>
</dbReference>
<dbReference type="EMBL" id="JAMSKV010000007">
    <property type="protein sequence ID" value="MCQ8278605.1"/>
    <property type="molecule type" value="Genomic_DNA"/>
</dbReference>
<dbReference type="InterPro" id="IPR043148">
    <property type="entry name" value="TagF_C"/>
</dbReference>
<keyword evidence="2" id="KW-1185">Reference proteome</keyword>
<dbReference type="Gene3D" id="3.40.50.12580">
    <property type="match status" value="1"/>
</dbReference>
<dbReference type="Proteomes" id="UP001524587">
    <property type="component" value="Unassembled WGS sequence"/>
</dbReference>
<sequence length="380" mass="42730">MRIGFLFNHDATHQVPHTIPVAAALARRGVMVEILCSTPEQRAVAERLLPDPSAVRFTMLNVGALAKGLDRVLRHVMPFRRLAVLRENTASFVGLDALVVPEITSTRLRDRPELAGMKLIYVPHGAGDGAAGFLPATRRFDLVLLSGEKVRDRMLDAGLITEDRSEIIGYPKFDLLDAPVPRLFDNDKPTILYNPHFNPHLSSWYRFGPEVLRWFASQDRFNLVFAPHVMLFKRLLQISPIHKRAAWRPGIPREAFGRPNILLDTGSDRSIDMSYVRAADLYLGDVSSQIYEWIQKPRPAVFFDTHRPSTRQAADYAHWALGQVVRSPAELPAALDHAMAFPLEFDDVQRDAARHTFSIETASAGDRAADAILRFLKAYP</sequence>
<evidence type="ECO:0008006" key="3">
    <source>
        <dbReference type="Google" id="ProtNLM"/>
    </source>
</evidence>
<name>A0ABT1W6V2_9PROT</name>
<organism evidence="1 2">
    <name type="scientific">Endosaccharibacter trunci</name>
    <dbReference type="NCBI Taxonomy" id="2812733"/>
    <lineage>
        <taxon>Bacteria</taxon>
        <taxon>Pseudomonadati</taxon>
        <taxon>Pseudomonadota</taxon>
        <taxon>Alphaproteobacteria</taxon>
        <taxon>Acetobacterales</taxon>
        <taxon>Acetobacteraceae</taxon>
        <taxon>Endosaccharibacter</taxon>
    </lineage>
</organism>
<gene>
    <name evidence="1" type="ORF">NFI95_09090</name>
</gene>
<dbReference type="SUPFAM" id="SSF53756">
    <property type="entry name" value="UDP-Glycosyltransferase/glycogen phosphorylase"/>
    <property type="match status" value="1"/>
</dbReference>
<accession>A0ABT1W6V2</accession>
<evidence type="ECO:0000313" key="1">
    <source>
        <dbReference type="EMBL" id="MCQ8278605.1"/>
    </source>
</evidence>
<evidence type="ECO:0000313" key="2">
    <source>
        <dbReference type="Proteomes" id="UP001524587"/>
    </source>
</evidence>
<protein>
    <recommendedName>
        <fullName evidence="3">Glycerophosphotransferase</fullName>
    </recommendedName>
</protein>